<gene>
    <name evidence="2" type="ORF">V8G54_008219</name>
</gene>
<keyword evidence="1" id="KW-1133">Transmembrane helix</keyword>
<evidence type="ECO:0000256" key="1">
    <source>
        <dbReference type="SAM" id="Phobius"/>
    </source>
</evidence>
<dbReference type="Proteomes" id="UP001374535">
    <property type="component" value="Chromosome 2"/>
</dbReference>
<name>A0AAQ3S815_VIGMU</name>
<sequence>MCKVACKCLLHNVVQGISLLIIELFMLQMCMFNLSSIYQLQQSGKGGVDSMAACRKLKIDLQAVFHVLSKDMQQLLLSNPERASLLQGSLESPKLPGRPLIQVAVVSSTSPR</sequence>
<feature type="transmembrane region" description="Helical" evidence="1">
    <location>
        <begin position="17"/>
        <end position="35"/>
    </location>
</feature>
<accession>A0AAQ3S815</accession>
<proteinExistence type="predicted"/>
<keyword evidence="1" id="KW-0812">Transmembrane</keyword>
<dbReference type="AlphaFoldDB" id="A0AAQ3S815"/>
<keyword evidence="1" id="KW-0472">Membrane</keyword>
<keyword evidence="3" id="KW-1185">Reference proteome</keyword>
<evidence type="ECO:0000313" key="3">
    <source>
        <dbReference type="Proteomes" id="UP001374535"/>
    </source>
</evidence>
<organism evidence="2 3">
    <name type="scientific">Vigna mungo</name>
    <name type="common">Black gram</name>
    <name type="synonym">Phaseolus mungo</name>
    <dbReference type="NCBI Taxonomy" id="3915"/>
    <lineage>
        <taxon>Eukaryota</taxon>
        <taxon>Viridiplantae</taxon>
        <taxon>Streptophyta</taxon>
        <taxon>Embryophyta</taxon>
        <taxon>Tracheophyta</taxon>
        <taxon>Spermatophyta</taxon>
        <taxon>Magnoliopsida</taxon>
        <taxon>eudicotyledons</taxon>
        <taxon>Gunneridae</taxon>
        <taxon>Pentapetalae</taxon>
        <taxon>rosids</taxon>
        <taxon>fabids</taxon>
        <taxon>Fabales</taxon>
        <taxon>Fabaceae</taxon>
        <taxon>Papilionoideae</taxon>
        <taxon>50 kb inversion clade</taxon>
        <taxon>NPAAA clade</taxon>
        <taxon>indigoferoid/millettioid clade</taxon>
        <taxon>Phaseoleae</taxon>
        <taxon>Vigna</taxon>
    </lineage>
</organism>
<protein>
    <submittedName>
        <fullName evidence="2">Uncharacterized protein</fullName>
    </submittedName>
</protein>
<reference evidence="2 3" key="1">
    <citation type="journal article" date="2023" name="Life. Sci Alliance">
        <title>Evolutionary insights into 3D genome organization and epigenetic landscape of Vigna mungo.</title>
        <authorList>
            <person name="Junaid A."/>
            <person name="Singh B."/>
            <person name="Bhatia S."/>
        </authorList>
    </citation>
    <scope>NUCLEOTIDE SEQUENCE [LARGE SCALE GENOMIC DNA]</scope>
    <source>
        <strain evidence="2">Urdbean</strain>
    </source>
</reference>
<dbReference type="EMBL" id="CP144699">
    <property type="protein sequence ID" value="WVZ20897.1"/>
    <property type="molecule type" value="Genomic_DNA"/>
</dbReference>
<evidence type="ECO:0000313" key="2">
    <source>
        <dbReference type="EMBL" id="WVZ20897.1"/>
    </source>
</evidence>